<dbReference type="HOGENOM" id="CLU_718988_0_0_7"/>
<gene>
    <name evidence="2" type="ORF">A11Q_1009</name>
</gene>
<proteinExistence type="predicted"/>
<dbReference type="RefSeq" id="WP_015469715.1">
    <property type="nucleotide sequence ID" value="NC_020813.1"/>
</dbReference>
<dbReference type="SUPFAM" id="SSF53335">
    <property type="entry name" value="S-adenosyl-L-methionine-dependent methyltransferases"/>
    <property type="match status" value="1"/>
</dbReference>
<evidence type="ECO:0000259" key="1">
    <source>
        <dbReference type="Pfam" id="PF01170"/>
    </source>
</evidence>
<dbReference type="eggNOG" id="COG0116">
    <property type="taxonomic scope" value="Bacteria"/>
</dbReference>
<dbReference type="CDD" id="cd11715">
    <property type="entry name" value="THUMP_AdoMetMT"/>
    <property type="match status" value="1"/>
</dbReference>
<dbReference type="PANTHER" id="PTHR47313">
    <property type="entry name" value="RIBOSOMAL RNA LARGE SUBUNIT METHYLTRANSFERASE K/L"/>
    <property type="match status" value="1"/>
</dbReference>
<dbReference type="Gene3D" id="3.40.50.150">
    <property type="entry name" value="Vaccinia Virus protein VP39"/>
    <property type="match status" value="1"/>
</dbReference>
<dbReference type="InterPro" id="IPR000241">
    <property type="entry name" value="RlmKL-like_Mtase"/>
</dbReference>
<accession>M4V9U1</accession>
<dbReference type="OrthoDB" id="5288439at2"/>
<dbReference type="GO" id="GO:0070043">
    <property type="term" value="F:rRNA (guanine-N7-)-methyltransferase activity"/>
    <property type="evidence" value="ECO:0007669"/>
    <property type="project" value="TreeGrafter"/>
</dbReference>
<organism evidence="2 3">
    <name type="scientific">Pseudobdellovibrio exovorus JSS</name>
    <dbReference type="NCBI Taxonomy" id="1184267"/>
    <lineage>
        <taxon>Bacteria</taxon>
        <taxon>Pseudomonadati</taxon>
        <taxon>Bdellovibrionota</taxon>
        <taxon>Bdellovibrionia</taxon>
        <taxon>Bdellovibrionales</taxon>
        <taxon>Pseudobdellovibrionaceae</taxon>
        <taxon>Pseudobdellovibrio</taxon>
    </lineage>
</organism>
<dbReference type="InterPro" id="IPR029063">
    <property type="entry name" value="SAM-dependent_MTases_sf"/>
</dbReference>
<evidence type="ECO:0000313" key="3">
    <source>
        <dbReference type="Proteomes" id="UP000012040"/>
    </source>
</evidence>
<dbReference type="PANTHER" id="PTHR47313:SF1">
    <property type="entry name" value="RIBOSOMAL RNA LARGE SUBUNIT METHYLTRANSFERASE K_L"/>
    <property type="match status" value="1"/>
</dbReference>
<dbReference type="KEGG" id="bex:A11Q_1009"/>
<evidence type="ECO:0000313" key="2">
    <source>
        <dbReference type="EMBL" id="AGH95225.1"/>
    </source>
</evidence>
<dbReference type="Gene3D" id="3.30.2130.30">
    <property type="match status" value="1"/>
</dbReference>
<sequence>MSRFFISCPIGFENSLVEELKSFWFEMIDLDGLPTRSSFPELDLIKGGLELECEDHLGYQINLFSKIAGRVLLRVASFESRYFDQFEKQLSKVPLNTFLETGMPVTLQVESHKSRLNNEKSILESASGVLQKMGFNVVDKAKVNIYLRFEKDRATISLDTTGEHLHRRGYAVYRGEAPLRETLAAYLIRRLSALVNLDQDLTIVDPFVGSGTILFEALSCYLPNLHREYSWQIFKKTPKLFKSDSWTKNFRWIRNSGQPLAVGYDIDEKAILNLSRNKDEFCKVFGVTDVPIKAEVKDSQDVQLQRSELTKNVWLVCNPPYGIRLDDQNVREIIQSFEQDVDGMVILHPPIWNFNFSHLKLVSSDDFKNQGLSLKLSIYSKKIN</sequence>
<dbReference type="Pfam" id="PF01170">
    <property type="entry name" value="UPF0020"/>
    <property type="match status" value="1"/>
</dbReference>
<keyword evidence="3" id="KW-1185">Reference proteome</keyword>
<reference evidence="2 3" key="1">
    <citation type="journal article" date="2013" name="ISME J.">
        <title>By their genes ye shall know them: genomic signatures of predatory bacteria.</title>
        <authorList>
            <person name="Pasternak Z."/>
            <person name="Pietrokovski S."/>
            <person name="Rotem O."/>
            <person name="Gophna U."/>
            <person name="Lurie-Weinberger M.N."/>
            <person name="Jurkevitch E."/>
        </authorList>
    </citation>
    <scope>NUCLEOTIDE SEQUENCE [LARGE SCALE GENOMIC DNA]</scope>
    <source>
        <strain evidence="2 3">JSS</strain>
    </source>
</reference>
<dbReference type="EMBL" id="CP003537">
    <property type="protein sequence ID" value="AGH95225.1"/>
    <property type="molecule type" value="Genomic_DNA"/>
</dbReference>
<dbReference type="STRING" id="1184267.A11Q_1009"/>
<name>M4V9U1_9BACT</name>
<dbReference type="GO" id="GO:0008990">
    <property type="term" value="F:rRNA (guanine-N2-)-methyltransferase activity"/>
    <property type="evidence" value="ECO:0007669"/>
    <property type="project" value="TreeGrafter"/>
</dbReference>
<feature type="domain" description="Ribosomal RNA large subunit methyltransferase K/L-like methyltransferase" evidence="1">
    <location>
        <begin position="168"/>
        <end position="329"/>
    </location>
</feature>
<dbReference type="PATRIC" id="fig|1184267.3.peg.1023"/>
<protein>
    <recommendedName>
        <fullName evidence="1">Ribosomal RNA large subunit methyltransferase K/L-like methyltransferase domain-containing protein</fullName>
    </recommendedName>
</protein>
<dbReference type="AlphaFoldDB" id="M4V9U1"/>
<dbReference type="Proteomes" id="UP000012040">
    <property type="component" value="Chromosome"/>
</dbReference>